<evidence type="ECO:0008006" key="5">
    <source>
        <dbReference type="Google" id="ProtNLM"/>
    </source>
</evidence>
<accession>A0A094QDA7</accession>
<dbReference type="GO" id="GO:0030272">
    <property type="term" value="F:5-formyltetrahydrofolate cyclo-ligase activity"/>
    <property type="evidence" value="ECO:0007669"/>
    <property type="project" value="TreeGrafter"/>
</dbReference>
<reference evidence="4" key="1">
    <citation type="submission" date="2014-05" db="EMBL/GenBank/DDBJ databases">
        <title>Key roles for freshwater Actinobacteria revealed by deep metagenomic sequencing.</title>
        <authorList>
            <person name="Ghai R."/>
            <person name="Mizuno C.M."/>
            <person name="Picazo A."/>
            <person name="Camacho A."/>
            <person name="Rodriguez-Valera F."/>
        </authorList>
    </citation>
    <scope>NUCLEOTIDE SEQUENCE</scope>
</reference>
<evidence type="ECO:0000256" key="1">
    <source>
        <dbReference type="ARBA" id="ARBA00010638"/>
    </source>
</evidence>
<dbReference type="Pfam" id="PF01812">
    <property type="entry name" value="5-FTHF_cyc-lig"/>
    <property type="match status" value="1"/>
</dbReference>
<dbReference type="GO" id="GO:0009396">
    <property type="term" value="P:folic acid-containing compound biosynthetic process"/>
    <property type="evidence" value="ECO:0007669"/>
    <property type="project" value="TreeGrafter"/>
</dbReference>
<keyword evidence="3" id="KW-0067">ATP-binding</keyword>
<evidence type="ECO:0000256" key="2">
    <source>
        <dbReference type="ARBA" id="ARBA00022741"/>
    </source>
</evidence>
<dbReference type="AlphaFoldDB" id="A0A094QDA7"/>
<protein>
    <recommendedName>
        <fullName evidence="5">5-formyltetrahydrofolate cyclo-ligase</fullName>
    </recommendedName>
</protein>
<dbReference type="InterPro" id="IPR002698">
    <property type="entry name" value="FTHF_cligase"/>
</dbReference>
<evidence type="ECO:0000313" key="4">
    <source>
        <dbReference type="EMBL" id="KGA20174.1"/>
    </source>
</evidence>
<dbReference type="InterPro" id="IPR024185">
    <property type="entry name" value="FTHF_cligase-like_sf"/>
</dbReference>
<dbReference type="EMBL" id="JNSK01000005">
    <property type="protein sequence ID" value="KGA20174.1"/>
    <property type="molecule type" value="Genomic_DNA"/>
</dbReference>
<organism evidence="4">
    <name type="scientific">freshwater metagenome</name>
    <dbReference type="NCBI Taxonomy" id="449393"/>
    <lineage>
        <taxon>unclassified sequences</taxon>
        <taxon>metagenomes</taxon>
        <taxon>ecological metagenomes</taxon>
    </lineage>
</organism>
<comment type="similarity">
    <text evidence="1">Belongs to the 5-formyltetrahydrofolate cyclo-ligase family.</text>
</comment>
<gene>
    <name evidence="4" type="ORF">GM50_2855</name>
</gene>
<dbReference type="NCBIfam" id="TIGR02727">
    <property type="entry name" value="MTHFS_bact"/>
    <property type="match status" value="1"/>
</dbReference>
<dbReference type="PIRSF" id="PIRSF006806">
    <property type="entry name" value="FTHF_cligase"/>
    <property type="match status" value="1"/>
</dbReference>
<dbReference type="SUPFAM" id="SSF100950">
    <property type="entry name" value="NagB/RpiA/CoA transferase-like"/>
    <property type="match status" value="1"/>
</dbReference>
<evidence type="ECO:0000256" key="3">
    <source>
        <dbReference type="ARBA" id="ARBA00022840"/>
    </source>
</evidence>
<dbReference type="GO" id="GO:0035999">
    <property type="term" value="P:tetrahydrofolate interconversion"/>
    <property type="evidence" value="ECO:0007669"/>
    <property type="project" value="TreeGrafter"/>
</dbReference>
<name>A0A094QDA7_9ZZZZ</name>
<dbReference type="InterPro" id="IPR037171">
    <property type="entry name" value="NagB/RpiA_transferase-like"/>
</dbReference>
<dbReference type="GO" id="GO:0005524">
    <property type="term" value="F:ATP binding"/>
    <property type="evidence" value="ECO:0007669"/>
    <property type="project" value="UniProtKB-KW"/>
</dbReference>
<dbReference type="PANTHER" id="PTHR23407">
    <property type="entry name" value="ATPASE INHIBITOR/5-FORMYLTETRAHYDROFOLATE CYCLO-LIGASE"/>
    <property type="match status" value="1"/>
</dbReference>
<comment type="caution">
    <text evidence="4">The sequence shown here is derived from an EMBL/GenBank/DDBJ whole genome shotgun (WGS) entry which is preliminary data.</text>
</comment>
<sequence>MLELLKSGIDVNLGEQKSLLRKKYRENRRDLRRDLPYTHLIECPEIENAQIVASYISYGDEPNTDELNRAILESGKKLLLPRITSDSQEPSLDWVFWNGDREQLASRGKILEPVGPRESNLALIDVVIAPALHIDSQGFRLGQGGGYYDRALSEINAWIVALIFPEETSAELLPRESHDVAVNAYATYEKIVRFI</sequence>
<dbReference type="PANTHER" id="PTHR23407:SF1">
    <property type="entry name" value="5-FORMYLTETRAHYDROFOLATE CYCLO-LIGASE"/>
    <property type="match status" value="1"/>
</dbReference>
<dbReference type="Gene3D" id="3.40.50.10420">
    <property type="entry name" value="NagB/RpiA/CoA transferase-like"/>
    <property type="match status" value="1"/>
</dbReference>
<proteinExistence type="inferred from homology"/>
<keyword evidence="2" id="KW-0547">Nucleotide-binding</keyword>